<evidence type="ECO:0000313" key="2">
    <source>
        <dbReference type="Proteomes" id="UP000762676"/>
    </source>
</evidence>
<accession>A0AAV4FH49</accession>
<protein>
    <submittedName>
        <fullName evidence="1">Uncharacterized protein</fullName>
    </submittedName>
</protein>
<sequence length="81" mass="9028">MLCRTAPGACGEVFRSQLYKKTYLSGGLEEPSCSLDDLWDNDDPRPVIVTYVRHAWRALEDQDALTAVVNMIPLCQLARSG</sequence>
<proteinExistence type="predicted"/>
<reference evidence="1 2" key="1">
    <citation type="journal article" date="2021" name="Elife">
        <title>Chloroplast acquisition without the gene transfer in kleptoplastic sea slugs, Plakobranchus ocellatus.</title>
        <authorList>
            <person name="Maeda T."/>
            <person name="Takahashi S."/>
            <person name="Yoshida T."/>
            <person name="Shimamura S."/>
            <person name="Takaki Y."/>
            <person name="Nagai Y."/>
            <person name="Toyoda A."/>
            <person name="Suzuki Y."/>
            <person name="Arimoto A."/>
            <person name="Ishii H."/>
            <person name="Satoh N."/>
            <person name="Nishiyama T."/>
            <person name="Hasebe M."/>
            <person name="Maruyama T."/>
            <person name="Minagawa J."/>
            <person name="Obokata J."/>
            <person name="Shigenobu S."/>
        </authorList>
    </citation>
    <scope>NUCLEOTIDE SEQUENCE [LARGE SCALE GENOMIC DNA]</scope>
</reference>
<organism evidence="1 2">
    <name type="scientific">Elysia marginata</name>
    <dbReference type="NCBI Taxonomy" id="1093978"/>
    <lineage>
        <taxon>Eukaryota</taxon>
        <taxon>Metazoa</taxon>
        <taxon>Spiralia</taxon>
        <taxon>Lophotrochozoa</taxon>
        <taxon>Mollusca</taxon>
        <taxon>Gastropoda</taxon>
        <taxon>Heterobranchia</taxon>
        <taxon>Euthyneura</taxon>
        <taxon>Panpulmonata</taxon>
        <taxon>Sacoglossa</taxon>
        <taxon>Placobranchoidea</taxon>
        <taxon>Plakobranchidae</taxon>
        <taxon>Elysia</taxon>
    </lineage>
</organism>
<dbReference type="EMBL" id="BMAT01011421">
    <property type="protein sequence ID" value="GFR72598.1"/>
    <property type="molecule type" value="Genomic_DNA"/>
</dbReference>
<gene>
    <name evidence="1" type="ORF">ElyMa_005710200</name>
</gene>
<dbReference type="Proteomes" id="UP000762676">
    <property type="component" value="Unassembled WGS sequence"/>
</dbReference>
<evidence type="ECO:0000313" key="1">
    <source>
        <dbReference type="EMBL" id="GFR72598.1"/>
    </source>
</evidence>
<name>A0AAV4FH49_9GAST</name>
<comment type="caution">
    <text evidence="1">The sequence shown here is derived from an EMBL/GenBank/DDBJ whole genome shotgun (WGS) entry which is preliminary data.</text>
</comment>
<dbReference type="AlphaFoldDB" id="A0AAV4FH49"/>
<keyword evidence="2" id="KW-1185">Reference proteome</keyword>